<dbReference type="PANTHER" id="PTHR24074">
    <property type="entry name" value="CO-CHAPERONE PROTEIN DJLA"/>
    <property type="match status" value="1"/>
</dbReference>
<feature type="repeat" description="TPR" evidence="2">
    <location>
        <begin position="123"/>
        <end position="156"/>
    </location>
</feature>
<dbReference type="CDD" id="cd06257">
    <property type="entry name" value="DnaJ"/>
    <property type="match status" value="1"/>
</dbReference>
<dbReference type="EMBL" id="JAUSWN010000013">
    <property type="protein sequence ID" value="MDQ0479950.1"/>
    <property type="molecule type" value="Genomic_DNA"/>
</dbReference>
<dbReference type="InterPro" id="IPR019734">
    <property type="entry name" value="TPR_rpt"/>
</dbReference>
<dbReference type="Pfam" id="PF00226">
    <property type="entry name" value="DnaJ"/>
    <property type="match status" value="1"/>
</dbReference>
<keyword evidence="1" id="KW-0235">DNA replication</keyword>
<dbReference type="InterPro" id="IPR001623">
    <property type="entry name" value="DnaJ_domain"/>
</dbReference>
<keyword evidence="6" id="KW-1185">Reference proteome</keyword>
<evidence type="ECO:0000259" key="4">
    <source>
        <dbReference type="PROSITE" id="PS50076"/>
    </source>
</evidence>
<dbReference type="InterPro" id="IPR011990">
    <property type="entry name" value="TPR-like_helical_dom_sf"/>
</dbReference>
<dbReference type="SUPFAM" id="SSF48452">
    <property type="entry name" value="TPR-like"/>
    <property type="match status" value="1"/>
</dbReference>
<evidence type="ECO:0000313" key="6">
    <source>
        <dbReference type="Proteomes" id="UP001224418"/>
    </source>
</evidence>
<dbReference type="RefSeq" id="WP_307355866.1">
    <property type="nucleotide sequence ID" value="NZ_BAAACJ010000030.1"/>
</dbReference>
<dbReference type="Proteomes" id="UP001224418">
    <property type="component" value="Unassembled WGS sequence"/>
</dbReference>
<evidence type="ECO:0000256" key="2">
    <source>
        <dbReference type="PROSITE-ProRule" id="PRU00339"/>
    </source>
</evidence>
<evidence type="ECO:0000256" key="3">
    <source>
        <dbReference type="SAM" id="MobiDB-lite"/>
    </source>
</evidence>
<dbReference type="SMART" id="SM00271">
    <property type="entry name" value="DnaJ"/>
    <property type="match status" value="1"/>
</dbReference>
<dbReference type="PROSITE" id="PS50005">
    <property type="entry name" value="TPR"/>
    <property type="match status" value="1"/>
</dbReference>
<keyword evidence="2" id="KW-0802">TPR repeat</keyword>
<dbReference type="Gene3D" id="1.25.40.10">
    <property type="entry name" value="Tetratricopeptide repeat domain"/>
    <property type="match status" value="1"/>
</dbReference>
<dbReference type="InterPro" id="IPR036869">
    <property type="entry name" value="J_dom_sf"/>
</dbReference>
<gene>
    <name evidence="5" type="ORF">QOZ93_001693</name>
</gene>
<reference evidence="5 6" key="1">
    <citation type="submission" date="2023-07" db="EMBL/GenBank/DDBJ databases">
        <title>Genomic Encyclopedia of Type Strains, Phase IV (KMG-IV): sequencing the most valuable type-strain genomes for metagenomic binning, comparative biology and taxonomic classification.</title>
        <authorList>
            <person name="Goeker M."/>
        </authorList>
    </citation>
    <scope>NUCLEOTIDE SEQUENCE [LARGE SCALE GENOMIC DNA]</scope>
    <source>
        <strain evidence="5 6">DSM 1400</strain>
    </source>
</reference>
<sequence length="212" mass="24665">MRDPYEVLQVRQGASRDEIKSAYKKLAKQFHPDQYGDNPLKDLAEQKMMEINEAYEYLMKNTSDSYSQRQNSYNNQSNNYNTSNNQSYDNSNGDIYQRIRMDINSGNLSAAEQQLNNVAFKDAEWNYLMGLIYLRKGWYDSASTYITTAFNLNPSNIEYRNAYNNLSTQNNSYRKNYYGKSTRDNDMCDLCVKLWCADSLCECMGGDLISCF</sequence>
<evidence type="ECO:0000256" key="1">
    <source>
        <dbReference type="ARBA" id="ARBA00022705"/>
    </source>
</evidence>
<dbReference type="PRINTS" id="PR00625">
    <property type="entry name" value="JDOMAIN"/>
</dbReference>
<evidence type="ECO:0000313" key="5">
    <source>
        <dbReference type="EMBL" id="MDQ0479950.1"/>
    </source>
</evidence>
<accession>A0ABU0JU73</accession>
<dbReference type="InterPro" id="IPR050817">
    <property type="entry name" value="DjlA_DnaK_co-chaperone"/>
</dbReference>
<dbReference type="GO" id="GO:0003677">
    <property type="term" value="F:DNA binding"/>
    <property type="evidence" value="ECO:0007669"/>
    <property type="project" value="UniProtKB-KW"/>
</dbReference>
<dbReference type="PROSITE" id="PS50076">
    <property type="entry name" value="DNAJ_2"/>
    <property type="match status" value="1"/>
</dbReference>
<name>A0ABU0JU73_HATLI</name>
<feature type="domain" description="J" evidence="4">
    <location>
        <begin position="3"/>
        <end position="77"/>
    </location>
</feature>
<protein>
    <submittedName>
        <fullName evidence="5">Curved DNA-binding protein CbpA</fullName>
    </submittedName>
</protein>
<feature type="region of interest" description="Disordered" evidence="3">
    <location>
        <begin position="65"/>
        <end position="92"/>
    </location>
</feature>
<dbReference type="Gene3D" id="1.10.287.110">
    <property type="entry name" value="DnaJ domain"/>
    <property type="match status" value="1"/>
</dbReference>
<dbReference type="SUPFAM" id="SSF46565">
    <property type="entry name" value="Chaperone J-domain"/>
    <property type="match status" value="1"/>
</dbReference>
<comment type="caution">
    <text evidence="5">The sequence shown here is derived from an EMBL/GenBank/DDBJ whole genome shotgun (WGS) entry which is preliminary data.</text>
</comment>
<keyword evidence="5" id="KW-0238">DNA-binding</keyword>
<proteinExistence type="predicted"/>
<organism evidence="5 6">
    <name type="scientific">Hathewaya limosa</name>
    <name type="common">Clostridium limosum</name>
    <dbReference type="NCBI Taxonomy" id="1536"/>
    <lineage>
        <taxon>Bacteria</taxon>
        <taxon>Bacillati</taxon>
        <taxon>Bacillota</taxon>
        <taxon>Clostridia</taxon>
        <taxon>Eubacteriales</taxon>
        <taxon>Clostridiaceae</taxon>
        <taxon>Hathewaya</taxon>
    </lineage>
</organism>